<name>A0A9R1UCL1_LACSA</name>
<dbReference type="PANTHER" id="PTHR47718:SF3">
    <property type="entry name" value="PROTEIN FAR1-RELATED SEQUENCE 5-LIKE"/>
    <property type="match status" value="1"/>
</dbReference>
<dbReference type="Proteomes" id="UP000235145">
    <property type="component" value="Unassembled WGS sequence"/>
</dbReference>
<evidence type="ECO:0000259" key="2">
    <source>
        <dbReference type="Pfam" id="PF10551"/>
    </source>
</evidence>
<evidence type="ECO:0000313" key="4">
    <source>
        <dbReference type="Proteomes" id="UP000235145"/>
    </source>
</evidence>
<evidence type="ECO:0000313" key="3">
    <source>
        <dbReference type="EMBL" id="KAJ0184694.1"/>
    </source>
</evidence>
<feature type="region of interest" description="Disordered" evidence="1">
    <location>
        <begin position="505"/>
        <end position="531"/>
    </location>
</feature>
<dbReference type="PANTHER" id="PTHR47718">
    <property type="entry name" value="OS01G0519700 PROTEIN"/>
    <property type="match status" value="1"/>
</dbReference>
<reference evidence="3 4" key="1">
    <citation type="journal article" date="2017" name="Nat. Commun.">
        <title>Genome assembly with in vitro proximity ligation data and whole-genome triplication in lettuce.</title>
        <authorList>
            <person name="Reyes-Chin-Wo S."/>
            <person name="Wang Z."/>
            <person name="Yang X."/>
            <person name="Kozik A."/>
            <person name="Arikit S."/>
            <person name="Song C."/>
            <person name="Xia L."/>
            <person name="Froenicke L."/>
            <person name="Lavelle D.O."/>
            <person name="Truco M.J."/>
            <person name="Xia R."/>
            <person name="Zhu S."/>
            <person name="Xu C."/>
            <person name="Xu H."/>
            <person name="Xu X."/>
            <person name="Cox K."/>
            <person name="Korf I."/>
            <person name="Meyers B.C."/>
            <person name="Michelmore R.W."/>
        </authorList>
    </citation>
    <scope>NUCLEOTIDE SEQUENCE [LARGE SCALE GENOMIC DNA]</scope>
    <source>
        <strain evidence="4">cv. Salinas</strain>
        <tissue evidence="3">Seedlings</tissue>
    </source>
</reference>
<dbReference type="Pfam" id="PF10551">
    <property type="entry name" value="MULE"/>
    <property type="match status" value="1"/>
</dbReference>
<organism evidence="3 4">
    <name type="scientific">Lactuca sativa</name>
    <name type="common">Garden lettuce</name>
    <dbReference type="NCBI Taxonomy" id="4236"/>
    <lineage>
        <taxon>Eukaryota</taxon>
        <taxon>Viridiplantae</taxon>
        <taxon>Streptophyta</taxon>
        <taxon>Embryophyta</taxon>
        <taxon>Tracheophyta</taxon>
        <taxon>Spermatophyta</taxon>
        <taxon>Magnoliopsida</taxon>
        <taxon>eudicotyledons</taxon>
        <taxon>Gunneridae</taxon>
        <taxon>Pentapetalae</taxon>
        <taxon>asterids</taxon>
        <taxon>campanulids</taxon>
        <taxon>Asterales</taxon>
        <taxon>Asteraceae</taxon>
        <taxon>Cichorioideae</taxon>
        <taxon>Cichorieae</taxon>
        <taxon>Lactucinae</taxon>
        <taxon>Lactuca</taxon>
    </lineage>
</organism>
<feature type="compositionally biased region" description="Basic residues" evidence="1">
    <location>
        <begin position="508"/>
        <end position="519"/>
    </location>
</feature>
<gene>
    <name evidence="3" type="ORF">LSAT_V11C900469740</name>
</gene>
<evidence type="ECO:0000256" key="1">
    <source>
        <dbReference type="SAM" id="MobiDB-lite"/>
    </source>
</evidence>
<accession>A0A9R1UCL1</accession>
<keyword evidence="4" id="KW-1185">Reference proteome</keyword>
<protein>
    <recommendedName>
        <fullName evidence="2">MULE transposase domain-containing protein</fullName>
    </recommendedName>
</protein>
<dbReference type="AlphaFoldDB" id="A0A9R1UCL1"/>
<sequence>MTTESNTAMQQEEKVYLTTSKFDSCDALVKSVREFYYSKGYGISIRGSRQDKHVILQCDKGGSYRDIQGISSKRKKTTRSRLINCPFKIMGKKCSDGPDGAWIFNVKDLSHNHEPSTDISGHPSFQMTKAGIPSRQILSSLRQQTPDLPAISRTIYNVKKKIRKENLGNQSMINALFKELEECGFTYDISHNPKGYISRLFIAHPLSIKLIKAFSHIFVMDCTYKTNKYNMPLLDIIGVSCFNTSFYSGFVFLEREDEENYSWALRAFKEIIGHDNQPCVIMSDRELALMNGIKNIFPTTTNLLCVWHIEKNFLHFGNRSSSRAEGAHAKLKQYLQVSTGDLREVKEKICLAVEHEFNEIKVKLSSEKLQVPHDCNMLFFKELLYHISHFALKEINKQYLATKEGSITPCTATFITTMGLPCAHKIKYWQETTFSLDLIHPHWRIDTLSLNLQNDLHDEGTGRFNELLNELCLAYQRWPLNKKEHVFSVITKLLNQSDTVFEPVIQRPKGRPPKSKKEKRNNFHNTRSFKI</sequence>
<feature type="domain" description="MULE transposase" evidence="2">
    <location>
        <begin position="218"/>
        <end position="312"/>
    </location>
</feature>
<dbReference type="InterPro" id="IPR018289">
    <property type="entry name" value="MULE_transposase_dom"/>
</dbReference>
<proteinExistence type="predicted"/>
<dbReference type="EMBL" id="NBSK02000009">
    <property type="protein sequence ID" value="KAJ0184694.1"/>
    <property type="molecule type" value="Genomic_DNA"/>
</dbReference>
<comment type="caution">
    <text evidence="3">The sequence shown here is derived from an EMBL/GenBank/DDBJ whole genome shotgun (WGS) entry which is preliminary data.</text>
</comment>